<accession>A0A229P0V9</accession>
<sequence>MSYRPLVTNSRLAERNDATQLFQVVVKLKDGGECRLFYGPEGTKINRLQTTPCSVCRRDYYCNCMDKFVDMISSQVDLEELKAAQPAAK</sequence>
<proteinExistence type="predicted"/>
<evidence type="ECO:0000313" key="1">
    <source>
        <dbReference type="EMBL" id="OXM15768.1"/>
    </source>
</evidence>
<gene>
    <name evidence="1" type="ORF">CGZ75_03340</name>
</gene>
<dbReference type="RefSeq" id="WP_089522860.1">
    <property type="nucleotide sequence ID" value="NZ_NMUQ01000001.1"/>
</dbReference>
<organism evidence="1 2">
    <name type="scientific">Paenibacillus herberti</name>
    <dbReference type="NCBI Taxonomy" id="1619309"/>
    <lineage>
        <taxon>Bacteria</taxon>
        <taxon>Bacillati</taxon>
        <taxon>Bacillota</taxon>
        <taxon>Bacilli</taxon>
        <taxon>Bacillales</taxon>
        <taxon>Paenibacillaceae</taxon>
        <taxon>Paenibacillus</taxon>
    </lineage>
</organism>
<dbReference type="OrthoDB" id="2621488at2"/>
<evidence type="ECO:0000313" key="2">
    <source>
        <dbReference type="Proteomes" id="UP000215145"/>
    </source>
</evidence>
<protein>
    <recommendedName>
        <fullName evidence="3">SWIM-type domain-containing protein</fullName>
    </recommendedName>
</protein>
<evidence type="ECO:0008006" key="3">
    <source>
        <dbReference type="Google" id="ProtNLM"/>
    </source>
</evidence>
<dbReference type="EMBL" id="NMUQ01000001">
    <property type="protein sequence ID" value="OXM15768.1"/>
    <property type="molecule type" value="Genomic_DNA"/>
</dbReference>
<reference evidence="1 2" key="1">
    <citation type="submission" date="2017-07" db="EMBL/GenBank/DDBJ databases">
        <title>Paenibacillus herberti R33 genome sequencing and assembly.</title>
        <authorList>
            <person name="Su W."/>
        </authorList>
    </citation>
    <scope>NUCLEOTIDE SEQUENCE [LARGE SCALE GENOMIC DNA]</scope>
    <source>
        <strain evidence="1 2">R33</strain>
    </source>
</reference>
<keyword evidence="2" id="KW-1185">Reference proteome</keyword>
<dbReference type="Proteomes" id="UP000215145">
    <property type="component" value="Unassembled WGS sequence"/>
</dbReference>
<name>A0A229P0V9_9BACL</name>
<comment type="caution">
    <text evidence="1">The sequence shown here is derived from an EMBL/GenBank/DDBJ whole genome shotgun (WGS) entry which is preliminary data.</text>
</comment>
<dbReference type="AlphaFoldDB" id="A0A229P0V9"/>